<proteinExistence type="predicted"/>
<dbReference type="PANTHER" id="PTHR30292:SF0">
    <property type="entry name" value="5-OXOPROLINASE SUBUNIT A"/>
    <property type="match status" value="1"/>
</dbReference>
<dbReference type="AlphaFoldDB" id="A0AA35LP89"/>
<dbReference type="SUPFAM" id="SSF88713">
    <property type="entry name" value="Glycoside hydrolase/deacetylase"/>
    <property type="match status" value="1"/>
</dbReference>
<protein>
    <recommendedName>
        <fullName evidence="3">Lactam utilization protein lamB</fullName>
    </recommendedName>
</protein>
<gene>
    <name evidence="1" type="ORF">CCHLO57077_00015088</name>
</gene>
<dbReference type="InterPro" id="IPR005501">
    <property type="entry name" value="LamB/YcsF/PxpA-like"/>
</dbReference>
<dbReference type="GO" id="GO:0005975">
    <property type="term" value="P:carbohydrate metabolic process"/>
    <property type="evidence" value="ECO:0007669"/>
    <property type="project" value="InterPro"/>
</dbReference>
<reference evidence="1" key="1">
    <citation type="submission" date="2023-01" db="EMBL/GenBank/DDBJ databases">
        <authorList>
            <person name="Piombo E."/>
        </authorList>
    </citation>
    <scope>NUCLEOTIDE SEQUENCE</scope>
</reference>
<name>A0AA35LP89_9HYPO</name>
<dbReference type="Pfam" id="PF03746">
    <property type="entry name" value="LamB_YcsF"/>
    <property type="match status" value="1"/>
</dbReference>
<evidence type="ECO:0000313" key="1">
    <source>
        <dbReference type="EMBL" id="CAI6017017.1"/>
    </source>
</evidence>
<dbReference type="PANTHER" id="PTHR30292">
    <property type="entry name" value="UNCHARACTERIZED PROTEIN YBGL-RELATED"/>
    <property type="match status" value="1"/>
</dbReference>
<dbReference type="EMBL" id="CABFNP030000456">
    <property type="protein sequence ID" value="CAI6017017.1"/>
    <property type="molecule type" value="Genomic_DNA"/>
</dbReference>
<evidence type="ECO:0008006" key="3">
    <source>
        <dbReference type="Google" id="ProtNLM"/>
    </source>
</evidence>
<dbReference type="InterPro" id="IPR011330">
    <property type="entry name" value="Glyco_hydro/deAcase_b/a-brl"/>
</dbReference>
<evidence type="ECO:0000313" key="2">
    <source>
        <dbReference type="Proteomes" id="UP001160390"/>
    </source>
</evidence>
<dbReference type="Gene3D" id="3.20.20.370">
    <property type="entry name" value="Glycoside hydrolase/deacetylase"/>
    <property type="match status" value="1"/>
</dbReference>
<accession>A0AA35LP89</accession>
<dbReference type="Proteomes" id="UP001160390">
    <property type="component" value="Unassembled WGS sequence"/>
</dbReference>
<sequence>MKRKVTINCDMGEGYGIWKMVGAPNHVLSRQKSHNIQIQGPDEDLMPLIDLANVACGFHGGDPVVMHRTIKLAKQHGIPVGAHPSLPDREGFGRRHIDISASDLFDQLVYQIGALVGMLKAEGMALNHIKPHGYLWRMCEASDDHAKAIMEAVKVFAVPILVISGTNLERKAKEAGLPYTPEFYPDIHYNDDAKLMSILRDGRVPIEDIESKVRRVIQEDVVVAKTSGSAVKMGLEGRDFSCCIHSDLPHAMETLMGTRAAIESSK</sequence>
<organism evidence="1 2">
    <name type="scientific">Clonostachys chloroleuca</name>
    <dbReference type="NCBI Taxonomy" id="1926264"/>
    <lineage>
        <taxon>Eukaryota</taxon>
        <taxon>Fungi</taxon>
        <taxon>Dikarya</taxon>
        <taxon>Ascomycota</taxon>
        <taxon>Pezizomycotina</taxon>
        <taxon>Sordariomycetes</taxon>
        <taxon>Hypocreomycetidae</taxon>
        <taxon>Hypocreales</taxon>
        <taxon>Bionectriaceae</taxon>
        <taxon>Clonostachys</taxon>
    </lineage>
</organism>
<comment type="caution">
    <text evidence="1">The sequence shown here is derived from an EMBL/GenBank/DDBJ whole genome shotgun (WGS) entry which is preliminary data.</text>
</comment>
<keyword evidence="2" id="KW-1185">Reference proteome</keyword>